<protein>
    <submittedName>
        <fullName evidence="2">Uncharacterized protein</fullName>
    </submittedName>
</protein>
<reference evidence="2" key="1">
    <citation type="submission" date="2022-06" db="EMBL/GenBank/DDBJ databases">
        <title>Aquibacillus sp. a new bacterium isolated from soil saline samples.</title>
        <authorList>
            <person name="Galisteo C."/>
            <person name="De La Haba R."/>
            <person name="Sanchez-Porro C."/>
            <person name="Ventosa A."/>
        </authorList>
    </citation>
    <scope>NUCLEOTIDE SEQUENCE</scope>
    <source>
        <strain evidence="2">3ASR75-11</strain>
    </source>
</reference>
<name>A0A9X3WYL2_9BACI</name>
<gene>
    <name evidence="2" type="ORF">NC797_14800</name>
</gene>
<evidence type="ECO:0000313" key="2">
    <source>
        <dbReference type="EMBL" id="MDC3425774.1"/>
    </source>
</evidence>
<dbReference type="Proteomes" id="UP001145050">
    <property type="component" value="Unassembled WGS sequence"/>
</dbReference>
<keyword evidence="1" id="KW-0812">Transmembrane</keyword>
<proteinExistence type="predicted"/>
<dbReference type="AlphaFoldDB" id="A0A9X3WYL2"/>
<comment type="caution">
    <text evidence="2">The sequence shown here is derived from an EMBL/GenBank/DDBJ whole genome shotgun (WGS) entry which is preliminary data.</text>
</comment>
<organism evidence="2 3">
    <name type="scientific">Terrihalobacillus insolitus</name>
    <dbReference type="NCBI Taxonomy" id="2950438"/>
    <lineage>
        <taxon>Bacteria</taxon>
        <taxon>Bacillati</taxon>
        <taxon>Bacillota</taxon>
        <taxon>Bacilli</taxon>
        <taxon>Bacillales</taxon>
        <taxon>Bacillaceae</taxon>
        <taxon>Terrihalobacillus</taxon>
    </lineage>
</organism>
<keyword evidence="1" id="KW-0472">Membrane</keyword>
<keyword evidence="1" id="KW-1133">Transmembrane helix</keyword>
<evidence type="ECO:0000313" key="3">
    <source>
        <dbReference type="Proteomes" id="UP001145050"/>
    </source>
</evidence>
<evidence type="ECO:0000256" key="1">
    <source>
        <dbReference type="SAM" id="Phobius"/>
    </source>
</evidence>
<dbReference type="RefSeq" id="WP_272437591.1">
    <property type="nucleotide sequence ID" value="NZ_JAMQKB010000020.1"/>
</dbReference>
<feature type="transmembrane region" description="Helical" evidence="1">
    <location>
        <begin position="6"/>
        <end position="23"/>
    </location>
</feature>
<accession>A0A9X3WYL2</accession>
<keyword evidence="3" id="KW-1185">Reference proteome</keyword>
<sequence>MSTTVIIGIGVVIILALLSPFFSKKSETKSYIEQDHDIQEKERVFTQLADLEYDYQMGKLAESDFIETKNELTVKAAQFVRPTERNIEKLKSQVDDEINDYLEKHGLVPSQEVNHEN</sequence>
<dbReference type="EMBL" id="JAMQKB010000020">
    <property type="protein sequence ID" value="MDC3425774.1"/>
    <property type="molecule type" value="Genomic_DNA"/>
</dbReference>